<dbReference type="Proteomes" id="UP000824890">
    <property type="component" value="Unassembled WGS sequence"/>
</dbReference>
<comment type="caution">
    <text evidence="2">The sequence shown here is derived from an EMBL/GenBank/DDBJ whole genome shotgun (WGS) entry which is preliminary data.</text>
</comment>
<sequence length="115" mass="12947">MQADRSSSTVRLIRFWESRNLRRNGDLKGVVMILLNSQVSEINYLGQLKSPELRGCSFLCLSGVEADDVQLKPLLWTLFVNVSLDAAKELAFLHGNTVKVIYRDIKASKILLDPV</sequence>
<evidence type="ECO:0000259" key="1">
    <source>
        <dbReference type="PROSITE" id="PS50011"/>
    </source>
</evidence>
<proteinExistence type="predicted"/>
<organism evidence="2 3">
    <name type="scientific">Brassica napus</name>
    <name type="common">Rape</name>
    <dbReference type="NCBI Taxonomy" id="3708"/>
    <lineage>
        <taxon>Eukaryota</taxon>
        <taxon>Viridiplantae</taxon>
        <taxon>Streptophyta</taxon>
        <taxon>Embryophyta</taxon>
        <taxon>Tracheophyta</taxon>
        <taxon>Spermatophyta</taxon>
        <taxon>Magnoliopsida</taxon>
        <taxon>eudicotyledons</taxon>
        <taxon>Gunneridae</taxon>
        <taxon>Pentapetalae</taxon>
        <taxon>rosids</taxon>
        <taxon>malvids</taxon>
        <taxon>Brassicales</taxon>
        <taxon>Brassicaceae</taxon>
        <taxon>Brassiceae</taxon>
        <taxon>Brassica</taxon>
    </lineage>
</organism>
<evidence type="ECO:0000313" key="3">
    <source>
        <dbReference type="Proteomes" id="UP000824890"/>
    </source>
</evidence>
<accession>A0ABQ8CMK4</accession>
<dbReference type="InterPro" id="IPR011009">
    <property type="entry name" value="Kinase-like_dom_sf"/>
</dbReference>
<keyword evidence="3" id="KW-1185">Reference proteome</keyword>
<name>A0ABQ8CMK4_BRANA</name>
<dbReference type="PROSITE" id="PS50011">
    <property type="entry name" value="PROTEIN_KINASE_DOM"/>
    <property type="match status" value="1"/>
</dbReference>
<evidence type="ECO:0000313" key="2">
    <source>
        <dbReference type="EMBL" id="KAH0918067.1"/>
    </source>
</evidence>
<feature type="domain" description="Protein kinase" evidence="1">
    <location>
        <begin position="1"/>
        <end position="115"/>
    </location>
</feature>
<protein>
    <recommendedName>
        <fullName evidence="1">Protein kinase domain-containing protein</fullName>
    </recommendedName>
</protein>
<dbReference type="EMBL" id="JAGKQM010000007">
    <property type="protein sequence ID" value="KAH0918067.1"/>
    <property type="molecule type" value="Genomic_DNA"/>
</dbReference>
<gene>
    <name evidence="2" type="ORF">HID58_025727</name>
</gene>
<dbReference type="Gene3D" id="1.10.510.10">
    <property type="entry name" value="Transferase(Phosphotransferase) domain 1"/>
    <property type="match status" value="1"/>
</dbReference>
<dbReference type="InterPro" id="IPR000719">
    <property type="entry name" value="Prot_kinase_dom"/>
</dbReference>
<dbReference type="SUPFAM" id="SSF56112">
    <property type="entry name" value="Protein kinase-like (PK-like)"/>
    <property type="match status" value="1"/>
</dbReference>
<reference evidence="2 3" key="1">
    <citation type="submission" date="2021-05" db="EMBL/GenBank/DDBJ databases">
        <title>Genome Assembly of Synthetic Allotetraploid Brassica napus Reveals Homoeologous Exchanges between Subgenomes.</title>
        <authorList>
            <person name="Davis J.T."/>
        </authorList>
    </citation>
    <scope>NUCLEOTIDE SEQUENCE [LARGE SCALE GENOMIC DNA]</scope>
    <source>
        <strain evidence="3">cv. Da-Ae</strain>
        <tissue evidence="2">Seedling</tissue>
    </source>
</reference>